<evidence type="ECO:0000256" key="1">
    <source>
        <dbReference type="SAM" id="MobiDB-lite"/>
    </source>
</evidence>
<evidence type="ECO:0000313" key="2">
    <source>
        <dbReference type="EMBL" id="GID09190.1"/>
    </source>
</evidence>
<name>A0A8J3IZE7_9ACTN</name>
<sequence length="62" mass="7291">MPWCRPTGKTGDPRPPAAGVRHRVSRRGFVMSGEQNRTTEQERDEERREAQRALQRSLESRW</sequence>
<dbReference type="Proteomes" id="UP000612808">
    <property type="component" value="Unassembled WGS sequence"/>
</dbReference>
<reference evidence="2" key="1">
    <citation type="submission" date="2021-01" db="EMBL/GenBank/DDBJ databases">
        <title>Whole genome shotgun sequence of Actinocatenispora rupis NBRC 107355.</title>
        <authorList>
            <person name="Komaki H."/>
            <person name="Tamura T."/>
        </authorList>
    </citation>
    <scope>NUCLEOTIDE SEQUENCE</scope>
    <source>
        <strain evidence="2">NBRC 107355</strain>
    </source>
</reference>
<feature type="region of interest" description="Disordered" evidence="1">
    <location>
        <begin position="1"/>
        <end position="62"/>
    </location>
</feature>
<evidence type="ECO:0000313" key="3">
    <source>
        <dbReference type="Proteomes" id="UP000612808"/>
    </source>
</evidence>
<accession>A0A8J3IZE7</accession>
<gene>
    <name evidence="2" type="ORF">Aru02nite_00790</name>
</gene>
<organism evidence="2 3">
    <name type="scientific">Actinocatenispora rupis</name>
    <dbReference type="NCBI Taxonomy" id="519421"/>
    <lineage>
        <taxon>Bacteria</taxon>
        <taxon>Bacillati</taxon>
        <taxon>Actinomycetota</taxon>
        <taxon>Actinomycetes</taxon>
        <taxon>Micromonosporales</taxon>
        <taxon>Micromonosporaceae</taxon>
        <taxon>Actinocatenispora</taxon>
    </lineage>
</organism>
<proteinExistence type="predicted"/>
<dbReference type="AlphaFoldDB" id="A0A8J3IZE7"/>
<feature type="compositionally biased region" description="Basic and acidic residues" evidence="1">
    <location>
        <begin position="37"/>
        <end position="51"/>
    </location>
</feature>
<dbReference type="EMBL" id="BOMB01000001">
    <property type="protein sequence ID" value="GID09190.1"/>
    <property type="molecule type" value="Genomic_DNA"/>
</dbReference>
<keyword evidence="3" id="KW-1185">Reference proteome</keyword>
<protein>
    <submittedName>
        <fullName evidence="2">Uncharacterized protein</fullName>
    </submittedName>
</protein>
<comment type="caution">
    <text evidence="2">The sequence shown here is derived from an EMBL/GenBank/DDBJ whole genome shotgun (WGS) entry which is preliminary data.</text>
</comment>